<accession>A0ABW4ZEI8</accession>
<evidence type="ECO:0000256" key="3">
    <source>
        <dbReference type="ARBA" id="ARBA00022842"/>
    </source>
</evidence>
<proteinExistence type="predicted"/>
<dbReference type="Gene3D" id="3.40.50.1000">
    <property type="entry name" value="HAD superfamily/HAD-like"/>
    <property type="match status" value="1"/>
</dbReference>
<keyword evidence="1" id="KW-0479">Metal-binding</keyword>
<reference evidence="5" key="1">
    <citation type="journal article" date="2019" name="Int. J. Syst. Evol. Microbiol.">
        <title>The Global Catalogue of Microorganisms (GCM) 10K type strain sequencing project: providing services to taxonomists for standard genome sequencing and annotation.</title>
        <authorList>
            <consortium name="The Broad Institute Genomics Platform"/>
            <consortium name="The Broad Institute Genome Sequencing Center for Infectious Disease"/>
            <person name="Wu L."/>
            <person name="Ma J."/>
        </authorList>
    </citation>
    <scope>NUCLEOTIDE SEQUENCE [LARGE SCALE GENOMIC DNA]</scope>
    <source>
        <strain evidence="5">CCUG 57942</strain>
    </source>
</reference>
<evidence type="ECO:0000313" key="5">
    <source>
        <dbReference type="Proteomes" id="UP001597389"/>
    </source>
</evidence>
<dbReference type="Proteomes" id="UP001597389">
    <property type="component" value="Unassembled WGS sequence"/>
</dbReference>
<keyword evidence="3" id="KW-0460">Magnesium</keyword>
<dbReference type="GO" id="GO:0016787">
    <property type="term" value="F:hydrolase activity"/>
    <property type="evidence" value="ECO:0007669"/>
    <property type="project" value="UniProtKB-KW"/>
</dbReference>
<dbReference type="EMBL" id="JBHUJB010000072">
    <property type="protein sequence ID" value="MFD2160120.1"/>
    <property type="molecule type" value="Genomic_DNA"/>
</dbReference>
<dbReference type="Gene3D" id="3.30.980.20">
    <property type="entry name" value="Putative mannosyl-3-phosphoglycerate phosphatase, domain 2"/>
    <property type="match status" value="1"/>
</dbReference>
<dbReference type="SFLD" id="SFLDG01142">
    <property type="entry name" value="C2.B.2:_Mannosyl-3-phosphoglyc"/>
    <property type="match status" value="1"/>
</dbReference>
<dbReference type="InterPro" id="IPR023214">
    <property type="entry name" value="HAD_sf"/>
</dbReference>
<name>A0ABW4ZEI8_9BACT</name>
<evidence type="ECO:0000256" key="2">
    <source>
        <dbReference type="ARBA" id="ARBA00022801"/>
    </source>
</evidence>
<dbReference type="InterPro" id="IPR006381">
    <property type="entry name" value="HAD-SF-IIB-MPGP"/>
</dbReference>
<sequence>MSGFQEHRYLVVTDLDSSLLDEDYGYAGAEDCLALMSEMGVPLVFNSSKTYAELRALASDVSVCSGVVAENGGMVGPRGNGPLCEAAGDSYGFCCQHSGMSRRRILEHVHGIREACGYRFEGFADWSVAEVVERTGLSVRGAELAMERESTEPIVWSDSEGAWNAFVMGLEAVGVRAVRGGRFIHLMGMVDKVGGMRWFSERYAEAYPEVHWTTVAVGDSENDLAMLEAADIPVVIPHVGGARIKPKHGAARVANSPGSAGWGQAVREIITS</sequence>
<organism evidence="4 5">
    <name type="scientific">Rubritalea tangerina</name>
    <dbReference type="NCBI Taxonomy" id="430798"/>
    <lineage>
        <taxon>Bacteria</taxon>
        <taxon>Pseudomonadati</taxon>
        <taxon>Verrucomicrobiota</taxon>
        <taxon>Verrucomicrobiia</taxon>
        <taxon>Verrucomicrobiales</taxon>
        <taxon>Rubritaleaceae</taxon>
        <taxon>Rubritalea</taxon>
    </lineage>
</organism>
<evidence type="ECO:0000313" key="4">
    <source>
        <dbReference type="EMBL" id="MFD2160120.1"/>
    </source>
</evidence>
<dbReference type="InterPro" id="IPR036412">
    <property type="entry name" value="HAD-like_sf"/>
</dbReference>
<gene>
    <name evidence="4" type="ORF">ACFSW8_14540</name>
</gene>
<keyword evidence="5" id="KW-1185">Reference proteome</keyword>
<comment type="caution">
    <text evidence="4">The sequence shown here is derived from an EMBL/GenBank/DDBJ whole genome shotgun (WGS) entry which is preliminary data.</text>
</comment>
<protein>
    <submittedName>
        <fullName evidence="4">HAD-IIB family hydrolase</fullName>
    </submittedName>
</protein>
<evidence type="ECO:0000256" key="1">
    <source>
        <dbReference type="ARBA" id="ARBA00022723"/>
    </source>
</evidence>
<dbReference type="SFLD" id="SFLDS00003">
    <property type="entry name" value="Haloacid_Dehalogenase"/>
    <property type="match status" value="1"/>
</dbReference>
<dbReference type="NCBIfam" id="TIGR01486">
    <property type="entry name" value="HAD-SF-IIB-MPGP"/>
    <property type="match status" value="1"/>
</dbReference>
<dbReference type="SUPFAM" id="SSF56784">
    <property type="entry name" value="HAD-like"/>
    <property type="match status" value="1"/>
</dbReference>
<dbReference type="SFLD" id="SFLDG01140">
    <property type="entry name" value="C2.B:_Phosphomannomutase_and_P"/>
    <property type="match status" value="1"/>
</dbReference>
<dbReference type="RefSeq" id="WP_377178604.1">
    <property type="nucleotide sequence ID" value="NZ_JBHUJB010000072.1"/>
</dbReference>
<keyword evidence="2 4" id="KW-0378">Hydrolase</keyword>